<organism evidence="1 2">
    <name type="scientific">Mytilus edulis</name>
    <name type="common">Blue mussel</name>
    <dbReference type="NCBI Taxonomy" id="6550"/>
    <lineage>
        <taxon>Eukaryota</taxon>
        <taxon>Metazoa</taxon>
        <taxon>Spiralia</taxon>
        <taxon>Lophotrochozoa</taxon>
        <taxon>Mollusca</taxon>
        <taxon>Bivalvia</taxon>
        <taxon>Autobranchia</taxon>
        <taxon>Pteriomorphia</taxon>
        <taxon>Mytilida</taxon>
        <taxon>Mytiloidea</taxon>
        <taxon>Mytilidae</taxon>
        <taxon>Mytilinae</taxon>
        <taxon>Mytilus</taxon>
    </lineage>
</organism>
<gene>
    <name evidence="1" type="ORF">MEDL_6705</name>
</gene>
<comment type="caution">
    <text evidence="1">The sequence shown here is derived from an EMBL/GenBank/DDBJ whole genome shotgun (WGS) entry which is preliminary data.</text>
</comment>
<dbReference type="EMBL" id="CAJPWZ010000363">
    <property type="protein sequence ID" value="CAG2191476.1"/>
    <property type="molecule type" value="Genomic_DNA"/>
</dbReference>
<accession>A0A8S3Q3W4</accession>
<protein>
    <submittedName>
        <fullName evidence="1">Uncharacterized protein</fullName>
    </submittedName>
</protein>
<keyword evidence="2" id="KW-1185">Reference proteome</keyword>
<reference evidence="1" key="1">
    <citation type="submission" date="2021-03" db="EMBL/GenBank/DDBJ databases">
        <authorList>
            <person name="Bekaert M."/>
        </authorList>
    </citation>
    <scope>NUCLEOTIDE SEQUENCE</scope>
</reference>
<dbReference type="Proteomes" id="UP000683360">
    <property type="component" value="Unassembled WGS sequence"/>
</dbReference>
<evidence type="ECO:0000313" key="1">
    <source>
        <dbReference type="EMBL" id="CAG2191476.1"/>
    </source>
</evidence>
<evidence type="ECO:0000313" key="2">
    <source>
        <dbReference type="Proteomes" id="UP000683360"/>
    </source>
</evidence>
<dbReference type="AlphaFoldDB" id="A0A8S3Q3W4"/>
<proteinExistence type="predicted"/>
<name>A0A8S3Q3W4_MYTED</name>
<dbReference type="OrthoDB" id="10471636at2759"/>
<sequence length="240" mass="27235">MSSEKHESLEFYKYLCQKIGSEEVVKMRRLALCISDMCQNGDDRITSGSKGEGLCMKGSDFDIMGIDSTFKVYESETDVIFEGPTIPLIMNTEETGPCFTQLSLLGHHKAHKVGFENIWETNDLGCMLSSEQYKQTGLSKGLFALHLSKLCRCVADVSEYQNSSDNKYKYDDYKRYLSYLLIGVHSDAMTGWLKLASFLYSHKHYLASLSVIHYALQNYTDEKIFTGFATSADFPFVQNQ</sequence>